<evidence type="ECO:0000313" key="2">
    <source>
        <dbReference type="Proteomes" id="UP001604277"/>
    </source>
</evidence>
<name>A0ABD1S461_9LAMI</name>
<keyword evidence="2" id="KW-1185">Reference proteome</keyword>
<accession>A0ABD1S461</accession>
<organism evidence="1 2">
    <name type="scientific">Forsythia ovata</name>
    <dbReference type="NCBI Taxonomy" id="205694"/>
    <lineage>
        <taxon>Eukaryota</taxon>
        <taxon>Viridiplantae</taxon>
        <taxon>Streptophyta</taxon>
        <taxon>Embryophyta</taxon>
        <taxon>Tracheophyta</taxon>
        <taxon>Spermatophyta</taxon>
        <taxon>Magnoliopsida</taxon>
        <taxon>eudicotyledons</taxon>
        <taxon>Gunneridae</taxon>
        <taxon>Pentapetalae</taxon>
        <taxon>asterids</taxon>
        <taxon>lamiids</taxon>
        <taxon>Lamiales</taxon>
        <taxon>Oleaceae</taxon>
        <taxon>Forsythieae</taxon>
        <taxon>Forsythia</taxon>
    </lineage>
</organism>
<dbReference type="EMBL" id="JBFOLJ010000011">
    <property type="protein sequence ID" value="KAL2494587.1"/>
    <property type="molecule type" value="Genomic_DNA"/>
</dbReference>
<dbReference type="AlphaFoldDB" id="A0ABD1S461"/>
<protein>
    <submittedName>
        <fullName evidence="1">Uncharacterized protein</fullName>
    </submittedName>
</protein>
<reference evidence="2" key="1">
    <citation type="submission" date="2024-07" db="EMBL/GenBank/DDBJ databases">
        <title>Two chromosome-level genome assemblies of Korean endemic species Abeliophyllum distichum and Forsythia ovata (Oleaceae).</title>
        <authorList>
            <person name="Jang H."/>
        </authorList>
    </citation>
    <scope>NUCLEOTIDE SEQUENCE [LARGE SCALE GENOMIC DNA]</scope>
</reference>
<sequence>MRLLLCNTSSLHPYRRLYSRLPQLHHPTTDKDSINCSMSSTQNLNLLLKFKFFTRNTKTRPSIEYIRSLNSALLGTRIFVTFQFNRTGLISVDFIILYLSRRTGFFKRGIALP</sequence>
<gene>
    <name evidence="1" type="ORF">Fot_38344</name>
</gene>
<dbReference type="Proteomes" id="UP001604277">
    <property type="component" value="Unassembled WGS sequence"/>
</dbReference>
<evidence type="ECO:0000313" key="1">
    <source>
        <dbReference type="EMBL" id="KAL2494587.1"/>
    </source>
</evidence>
<proteinExistence type="predicted"/>
<comment type="caution">
    <text evidence="1">The sequence shown here is derived from an EMBL/GenBank/DDBJ whole genome shotgun (WGS) entry which is preliminary data.</text>
</comment>